<name>A0A081C1G4_VECG1</name>
<reference evidence="3" key="1">
    <citation type="journal article" date="2015" name="PeerJ">
        <title>First genomic representation of candidate bacterial phylum KSB3 points to enhanced environmental sensing as a trigger of wastewater bulking.</title>
        <authorList>
            <person name="Sekiguchi Y."/>
            <person name="Ohashi A."/>
            <person name="Parks D.H."/>
            <person name="Yamauchi T."/>
            <person name="Tyson G.W."/>
            <person name="Hugenholtz P."/>
        </authorList>
    </citation>
    <scope>NUCLEOTIDE SEQUENCE [LARGE SCALE GENOMIC DNA]</scope>
</reference>
<keyword evidence="1" id="KW-0732">Signal</keyword>
<evidence type="ECO:0000313" key="3">
    <source>
        <dbReference type="EMBL" id="GAK58419.1"/>
    </source>
</evidence>
<feature type="chain" id="PRO_5001755470" evidence="1">
    <location>
        <begin position="26"/>
        <end position="286"/>
    </location>
</feature>
<gene>
    <name evidence="3" type="ORF">U27_05393</name>
</gene>
<dbReference type="AlphaFoldDB" id="A0A081C1G4"/>
<protein>
    <submittedName>
        <fullName evidence="3">Peptidase S15</fullName>
    </submittedName>
</protein>
<dbReference type="STRING" id="1499967.U27_05393"/>
<dbReference type="HOGENOM" id="CLU_048353_3_0_0"/>
<feature type="domain" description="Serine aminopeptidase S33" evidence="2">
    <location>
        <begin position="54"/>
        <end position="165"/>
    </location>
</feature>
<dbReference type="InterPro" id="IPR053145">
    <property type="entry name" value="AB_hydrolase_Est10"/>
</dbReference>
<dbReference type="InterPro" id="IPR022742">
    <property type="entry name" value="Hydrolase_4"/>
</dbReference>
<evidence type="ECO:0000259" key="2">
    <source>
        <dbReference type="Pfam" id="PF12146"/>
    </source>
</evidence>
<dbReference type="PANTHER" id="PTHR43265">
    <property type="entry name" value="ESTERASE ESTD"/>
    <property type="match status" value="1"/>
</dbReference>
<keyword evidence="4" id="KW-1185">Reference proteome</keyword>
<feature type="signal peptide" evidence="1">
    <location>
        <begin position="1"/>
        <end position="25"/>
    </location>
</feature>
<evidence type="ECO:0000313" key="4">
    <source>
        <dbReference type="Proteomes" id="UP000030661"/>
    </source>
</evidence>
<dbReference type="InterPro" id="IPR029058">
    <property type="entry name" value="AB_hydrolase_fold"/>
</dbReference>
<dbReference type="SUPFAM" id="SSF53474">
    <property type="entry name" value="alpha/beta-Hydrolases"/>
    <property type="match status" value="1"/>
</dbReference>
<organism evidence="3">
    <name type="scientific">Vecturithrix granuli</name>
    <dbReference type="NCBI Taxonomy" id="1499967"/>
    <lineage>
        <taxon>Bacteria</taxon>
        <taxon>Candidatus Moduliflexota</taxon>
        <taxon>Candidatus Vecturitrichia</taxon>
        <taxon>Candidatus Vecturitrichales</taxon>
        <taxon>Candidatus Vecturitrichaceae</taxon>
        <taxon>Candidatus Vecturithrix</taxon>
    </lineage>
</organism>
<evidence type="ECO:0000256" key="1">
    <source>
        <dbReference type="SAM" id="SignalP"/>
    </source>
</evidence>
<accession>A0A081C1G4</accession>
<sequence length="286" mass="31215">MKIRGVVMFAGLLFVMSMLSTPVQAEEYQEYQVTLAQGIQGIVIEPRVEGQVPAVLLLHGFASQKDEVGDMYKRLAAALGTQGIASLRIDFRGWGESAGQMVESSIQGQVEDAASAYQYLTQLKFVDPARIGVVGFSLGGGIAIVSAAQHPEWYASMAVWSSVGDFHADFLASLGQENFEKAEQDGQVTIDLGWREVTLGSEFFKSLKLYELKQEISKYAGAFLAIAGTEDFSVAYVDGYLEAIQGSPKEKFVIEGTDHIFGVLGEDQTIANSVIEKTVQWFKETL</sequence>
<dbReference type="Proteomes" id="UP000030661">
    <property type="component" value="Unassembled WGS sequence"/>
</dbReference>
<proteinExistence type="predicted"/>
<dbReference type="Pfam" id="PF12146">
    <property type="entry name" value="Hydrolase_4"/>
    <property type="match status" value="1"/>
</dbReference>
<dbReference type="PANTHER" id="PTHR43265:SF1">
    <property type="entry name" value="ESTERASE ESTD"/>
    <property type="match status" value="1"/>
</dbReference>
<dbReference type="Gene3D" id="3.40.50.1820">
    <property type="entry name" value="alpha/beta hydrolase"/>
    <property type="match status" value="1"/>
</dbReference>
<dbReference type="eggNOG" id="COG1073">
    <property type="taxonomic scope" value="Bacteria"/>
</dbReference>
<dbReference type="EMBL" id="DF820467">
    <property type="protein sequence ID" value="GAK58419.1"/>
    <property type="molecule type" value="Genomic_DNA"/>
</dbReference>
<dbReference type="GO" id="GO:0052689">
    <property type="term" value="F:carboxylic ester hydrolase activity"/>
    <property type="evidence" value="ECO:0007669"/>
    <property type="project" value="TreeGrafter"/>
</dbReference>